<proteinExistence type="predicted"/>
<organism evidence="2 3">
    <name type="scientific">Pseudoalteromonas denitrificans DSM 6059</name>
    <dbReference type="NCBI Taxonomy" id="1123010"/>
    <lineage>
        <taxon>Bacteria</taxon>
        <taxon>Pseudomonadati</taxon>
        <taxon>Pseudomonadota</taxon>
        <taxon>Gammaproteobacteria</taxon>
        <taxon>Alteromonadales</taxon>
        <taxon>Pseudoalteromonadaceae</taxon>
        <taxon>Pseudoalteromonas</taxon>
    </lineage>
</organism>
<feature type="domain" description="SnoaL-like" evidence="1">
    <location>
        <begin position="7"/>
        <end position="105"/>
    </location>
</feature>
<protein>
    <recommendedName>
        <fullName evidence="1">SnoaL-like domain-containing protein</fullName>
    </recommendedName>
</protein>
<dbReference type="Proteomes" id="UP000198862">
    <property type="component" value="Unassembled WGS sequence"/>
</dbReference>
<dbReference type="RefSeq" id="WP_091991538.1">
    <property type="nucleotide sequence ID" value="NZ_FOLO01000083.1"/>
</dbReference>
<reference evidence="2 3" key="1">
    <citation type="submission" date="2016-10" db="EMBL/GenBank/DDBJ databases">
        <authorList>
            <person name="de Groot N.N."/>
        </authorList>
    </citation>
    <scope>NUCLEOTIDE SEQUENCE [LARGE SCALE GENOMIC DNA]</scope>
    <source>
        <strain evidence="2 3">DSM 6059</strain>
    </source>
</reference>
<dbReference type="Gene3D" id="3.10.450.50">
    <property type="match status" value="1"/>
</dbReference>
<dbReference type="InterPro" id="IPR032710">
    <property type="entry name" value="NTF2-like_dom_sf"/>
</dbReference>
<dbReference type="AlphaFoldDB" id="A0A1I1UG37"/>
<keyword evidence="3" id="KW-1185">Reference proteome</keyword>
<dbReference type="EMBL" id="FOLO01000083">
    <property type="protein sequence ID" value="SFD66910.1"/>
    <property type="molecule type" value="Genomic_DNA"/>
</dbReference>
<dbReference type="PIRSF" id="PIRSF030561">
    <property type="entry name" value="UCP030561"/>
    <property type="match status" value="1"/>
</dbReference>
<gene>
    <name evidence="2" type="ORF">SAMN02745724_05144</name>
</gene>
<evidence type="ECO:0000313" key="3">
    <source>
        <dbReference type="Proteomes" id="UP000198862"/>
    </source>
</evidence>
<sequence>MNSVEIVQRQLEAYNKKDSEAWLSTYAKDAIQYSTEGQILASGHEQMKLNINVRFRETDLYAKLINRMVCDDVVIDHELITRNFPEGKGSIEMLCIYHVVDGLITKGQFKVFNKIVFGTADS</sequence>
<evidence type="ECO:0000313" key="2">
    <source>
        <dbReference type="EMBL" id="SFD66910.1"/>
    </source>
</evidence>
<dbReference type="Pfam" id="PF12680">
    <property type="entry name" value="SnoaL_2"/>
    <property type="match status" value="1"/>
</dbReference>
<dbReference type="InterPro" id="IPR037401">
    <property type="entry name" value="SnoaL-like"/>
</dbReference>
<dbReference type="OrthoDB" id="9782972at2"/>
<evidence type="ECO:0000259" key="1">
    <source>
        <dbReference type="Pfam" id="PF12680"/>
    </source>
</evidence>
<dbReference type="SUPFAM" id="SSF54427">
    <property type="entry name" value="NTF2-like"/>
    <property type="match status" value="1"/>
</dbReference>
<accession>A0A1I1UG37</accession>
<name>A0A1I1UG37_9GAMM</name>
<dbReference type="InterPro" id="IPR008317">
    <property type="entry name" value="UCP030561"/>
</dbReference>
<dbReference type="STRING" id="1123010.SAMN02745724_05144"/>